<evidence type="ECO:0000313" key="4">
    <source>
        <dbReference type="Proteomes" id="UP001286456"/>
    </source>
</evidence>
<evidence type="ECO:0000256" key="1">
    <source>
        <dbReference type="SAM" id="MobiDB-lite"/>
    </source>
</evidence>
<sequence>MSIRFGAVGDIISVSLLAKELMLALDSTRGSASEYQAIVRELLFLDLALLKVEDLLRTTGDSPEIQALIRKYDGSLAARGGSGNRLMDVARKVQWKASDKQRDIDKFRVELTGYTESLGLLLATVGLKSLDVHADKCKKALDTNAIQTDQGLTKCNERLQEIYGVNGIVRQLCDRARRIGDLCSDLKQMLCCVITMNCAIYQEFVSLKHTMRLIRQPSSFIHADEPISFEDACGAVFPIPLSLITEWDVLQAILEGRFKNRPGLSKIRRREYVLREAGTDREIRPSGDIRHDLLPGTRVVEEMLFHQQDASADGDSAAITTTCPYCHEISDNCGLSSTKCSKCGRYFRHEKQTISSDFEHSPDTSRPIDTTELKGKRDCETTRRCSIPDIDLYQHFRRICIIVQCRNIRESIRQIFTEPQGVAKGDEEQSRQDPEQGEALSVLTRNDKPMRLVNKSRVHFGDHKRDRQLYALEKQYKRIWRSIRRSGG</sequence>
<dbReference type="PANTHER" id="PTHR38886">
    <property type="entry name" value="SESA DOMAIN-CONTAINING PROTEIN"/>
    <property type="match status" value="1"/>
</dbReference>
<name>A0AAE0MHQ2_9PEZI</name>
<dbReference type="Proteomes" id="UP001286456">
    <property type="component" value="Unassembled WGS sequence"/>
</dbReference>
<feature type="region of interest" description="Disordered" evidence="1">
    <location>
        <begin position="420"/>
        <end position="445"/>
    </location>
</feature>
<keyword evidence="4" id="KW-1185">Reference proteome</keyword>
<dbReference type="InterPro" id="IPR054464">
    <property type="entry name" value="ULD_fung"/>
</dbReference>
<comment type="caution">
    <text evidence="3">The sequence shown here is derived from an EMBL/GenBank/DDBJ whole genome shotgun (WGS) entry which is preliminary data.</text>
</comment>
<gene>
    <name evidence="3" type="ORF">B0T19DRAFT_456649</name>
</gene>
<evidence type="ECO:0000259" key="2">
    <source>
        <dbReference type="Pfam" id="PF22893"/>
    </source>
</evidence>
<feature type="compositionally biased region" description="Basic and acidic residues" evidence="1">
    <location>
        <begin position="424"/>
        <end position="434"/>
    </location>
</feature>
<proteinExistence type="predicted"/>
<protein>
    <recommendedName>
        <fullName evidence="2">Ubiquitin-like domain-containing protein</fullName>
    </recommendedName>
</protein>
<reference evidence="3" key="1">
    <citation type="journal article" date="2023" name="Mol. Phylogenet. Evol.">
        <title>Genome-scale phylogeny and comparative genomics of the fungal order Sordariales.</title>
        <authorList>
            <person name="Hensen N."/>
            <person name="Bonometti L."/>
            <person name="Westerberg I."/>
            <person name="Brannstrom I.O."/>
            <person name="Guillou S."/>
            <person name="Cros-Aarteil S."/>
            <person name="Calhoun S."/>
            <person name="Haridas S."/>
            <person name="Kuo A."/>
            <person name="Mondo S."/>
            <person name="Pangilinan J."/>
            <person name="Riley R."/>
            <person name="LaButti K."/>
            <person name="Andreopoulos B."/>
            <person name="Lipzen A."/>
            <person name="Chen C."/>
            <person name="Yan M."/>
            <person name="Daum C."/>
            <person name="Ng V."/>
            <person name="Clum A."/>
            <person name="Steindorff A."/>
            <person name="Ohm R.A."/>
            <person name="Martin F."/>
            <person name="Silar P."/>
            <person name="Natvig D.O."/>
            <person name="Lalanne C."/>
            <person name="Gautier V."/>
            <person name="Ament-Velasquez S.L."/>
            <person name="Kruys A."/>
            <person name="Hutchinson M.I."/>
            <person name="Powell A.J."/>
            <person name="Barry K."/>
            <person name="Miller A.N."/>
            <person name="Grigoriev I.V."/>
            <person name="Debuchy R."/>
            <person name="Gladieux P."/>
            <person name="Hiltunen Thoren M."/>
            <person name="Johannesson H."/>
        </authorList>
    </citation>
    <scope>NUCLEOTIDE SEQUENCE</scope>
    <source>
        <strain evidence="3">SMH4131-1</strain>
    </source>
</reference>
<dbReference type="AlphaFoldDB" id="A0AAE0MHQ2"/>
<accession>A0AAE0MHQ2</accession>
<feature type="domain" description="Ubiquitin-like" evidence="2">
    <location>
        <begin position="224"/>
        <end position="304"/>
    </location>
</feature>
<dbReference type="Pfam" id="PF22893">
    <property type="entry name" value="ULD_2"/>
    <property type="match status" value="1"/>
</dbReference>
<reference evidence="3" key="2">
    <citation type="submission" date="2023-06" db="EMBL/GenBank/DDBJ databases">
        <authorList>
            <consortium name="Lawrence Berkeley National Laboratory"/>
            <person name="Haridas S."/>
            <person name="Hensen N."/>
            <person name="Bonometti L."/>
            <person name="Westerberg I."/>
            <person name="Brannstrom I.O."/>
            <person name="Guillou S."/>
            <person name="Cros-Aarteil S."/>
            <person name="Calhoun S."/>
            <person name="Kuo A."/>
            <person name="Mondo S."/>
            <person name="Pangilinan J."/>
            <person name="Riley R."/>
            <person name="Labutti K."/>
            <person name="Andreopoulos B."/>
            <person name="Lipzen A."/>
            <person name="Chen C."/>
            <person name="Yanf M."/>
            <person name="Daum C."/>
            <person name="Ng V."/>
            <person name="Clum A."/>
            <person name="Steindorff A."/>
            <person name="Ohm R."/>
            <person name="Martin F."/>
            <person name="Silar P."/>
            <person name="Natvig D."/>
            <person name="Lalanne C."/>
            <person name="Gautier V."/>
            <person name="Ament-Velasquez S.L."/>
            <person name="Kruys A."/>
            <person name="Hutchinson M.I."/>
            <person name="Powell A.J."/>
            <person name="Barry K."/>
            <person name="Miller A.N."/>
            <person name="Grigoriev I.V."/>
            <person name="Debuchy R."/>
            <person name="Gladieux P."/>
            <person name="Thoren M.H."/>
            <person name="Johannesson H."/>
        </authorList>
    </citation>
    <scope>NUCLEOTIDE SEQUENCE</scope>
    <source>
        <strain evidence="3">SMH4131-1</strain>
    </source>
</reference>
<dbReference type="EMBL" id="JAUEPO010000002">
    <property type="protein sequence ID" value="KAK3332118.1"/>
    <property type="molecule type" value="Genomic_DNA"/>
</dbReference>
<evidence type="ECO:0000313" key="3">
    <source>
        <dbReference type="EMBL" id="KAK3332118.1"/>
    </source>
</evidence>
<organism evidence="3 4">
    <name type="scientific">Cercophora scortea</name>
    <dbReference type="NCBI Taxonomy" id="314031"/>
    <lineage>
        <taxon>Eukaryota</taxon>
        <taxon>Fungi</taxon>
        <taxon>Dikarya</taxon>
        <taxon>Ascomycota</taxon>
        <taxon>Pezizomycotina</taxon>
        <taxon>Sordariomycetes</taxon>
        <taxon>Sordariomycetidae</taxon>
        <taxon>Sordariales</taxon>
        <taxon>Lasiosphaeriaceae</taxon>
        <taxon>Cercophora</taxon>
    </lineage>
</organism>
<dbReference type="PANTHER" id="PTHR38886:SF1">
    <property type="entry name" value="NACHT-NTPASE AND P-LOOP NTPASES N-TERMINAL DOMAIN-CONTAINING PROTEIN"/>
    <property type="match status" value="1"/>
</dbReference>